<feature type="region of interest" description="Disordered" evidence="6">
    <location>
        <begin position="515"/>
        <end position="558"/>
    </location>
</feature>
<sequence length="558" mass="62359">MPLIVTRALLVYLVGGFRAGYDSRIRCSFEPDAPLDVHVFLSSTPRYEAFSPDDLVWRVTDFSYTLDAGHKRTNVSVPLGERASSNETVYAHIYLTRHGSSPDPQDPAYSRRHVSSTHVPLVVHGPRPAFKPLRNLLTGARPAWQLELEAIPEARRATELVPLWKPSLSINLVVDNDEYPSREDVPAVLAHHWSAEGLFVAQRQQFRPILFVNELEITPNRLLPLNASLRSPPLELELRPMSVGRFVWMLNLRRSFASQEAALGISQKESDELRAMFVQTNPYLLYATVGVSALHVLFDVLAFQSDLSFWRSVESMEGLSTRSVVANVGMEALILVYLVDEGASWLVQLTSGLSLLVGVFKIGKAMRVRRADKARAPTGGASSTDEYDRLAYGLLAPPLLLLVVGYAAYELVFDFHRSWAAWALNSAVALVYGIGFIVMTPQLFINYKLKSVAHLPWNFFFYKFLNTFIDDLFAFIIKMPALHRMSVFRDDIVFFAFLYQRYVYPVDRSRLNEFGQRGDADAPRDAAAGGARSGGAPPPQKGGGASARHRPSKSKKAD</sequence>
<dbReference type="EMBL" id="JAGTXO010000055">
    <property type="protein sequence ID" value="KAG8458251.1"/>
    <property type="molecule type" value="Genomic_DNA"/>
</dbReference>
<evidence type="ECO:0000256" key="2">
    <source>
        <dbReference type="ARBA" id="ARBA00009310"/>
    </source>
</evidence>
<feature type="chain" id="PRO_5035245273" evidence="8">
    <location>
        <begin position="20"/>
        <end position="558"/>
    </location>
</feature>
<accession>A0A8J5X4P9</accession>
<gene>
    <name evidence="9" type="ORF">KFE25_001543</name>
</gene>
<dbReference type="Proteomes" id="UP000751190">
    <property type="component" value="Unassembled WGS sequence"/>
</dbReference>
<feature type="compositionally biased region" description="Basic and acidic residues" evidence="6">
    <location>
        <begin position="515"/>
        <end position="524"/>
    </location>
</feature>
<dbReference type="Pfam" id="PF05602">
    <property type="entry name" value="CLPTM1"/>
    <property type="match status" value="1"/>
</dbReference>
<keyword evidence="3 7" id="KW-0812">Transmembrane</keyword>
<organism evidence="9 10">
    <name type="scientific">Diacronema lutheri</name>
    <name type="common">Unicellular marine alga</name>
    <name type="synonym">Monochrysis lutheri</name>
    <dbReference type="NCBI Taxonomy" id="2081491"/>
    <lineage>
        <taxon>Eukaryota</taxon>
        <taxon>Haptista</taxon>
        <taxon>Haptophyta</taxon>
        <taxon>Pavlovophyceae</taxon>
        <taxon>Pavlovales</taxon>
        <taxon>Pavlovaceae</taxon>
        <taxon>Diacronema</taxon>
    </lineage>
</organism>
<evidence type="ECO:0000256" key="5">
    <source>
        <dbReference type="ARBA" id="ARBA00023136"/>
    </source>
</evidence>
<keyword evidence="5 7" id="KW-0472">Membrane</keyword>
<comment type="similarity">
    <text evidence="2">Belongs to the CLPTM1 family.</text>
</comment>
<dbReference type="OMA" id="TTMWRAF"/>
<feature type="transmembrane region" description="Helical" evidence="7">
    <location>
        <begin position="421"/>
        <end position="445"/>
    </location>
</feature>
<feature type="signal peptide" evidence="8">
    <location>
        <begin position="1"/>
        <end position="19"/>
    </location>
</feature>
<comment type="caution">
    <text evidence="9">The sequence shown here is derived from an EMBL/GenBank/DDBJ whole genome shotgun (WGS) entry which is preliminary data.</text>
</comment>
<evidence type="ECO:0000313" key="9">
    <source>
        <dbReference type="EMBL" id="KAG8458251.1"/>
    </source>
</evidence>
<dbReference type="AlphaFoldDB" id="A0A8J5X4P9"/>
<evidence type="ECO:0000256" key="4">
    <source>
        <dbReference type="ARBA" id="ARBA00022989"/>
    </source>
</evidence>
<feature type="transmembrane region" description="Helical" evidence="7">
    <location>
        <begin position="390"/>
        <end position="409"/>
    </location>
</feature>
<keyword evidence="4 7" id="KW-1133">Transmembrane helix</keyword>
<name>A0A8J5X4P9_DIALT</name>
<reference evidence="9" key="1">
    <citation type="submission" date="2021-05" db="EMBL/GenBank/DDBJ databases">
        <title>The genome of the haptophyte Pavlova lutheri (Diacronema luteri, Pavlovales) - a model for lipid biosynthesis in eukaryotic algae.</title>
        <authorList>
            <person name="Hulatt C.J."/>
            <person name="Posewitz M.C."/>
        </authorList>
    </citation>
    <scope>NUCLEOTIDE SEQUENCE</scope>
    <source>
        <strain evidence="9">NIVA-4/92</strain>
    </source>
</reference>
<protein>
    <submittedName>
        <fullName evidence="9">Uncharacterized protein</fullName>
    </submittedName>
</protein>
<dbReference type="GO" id="GO:0016020">
    <property type="term" value="C:membrane"/>
    <property type="evidence" value="ECO:0007669"/>
    <property type="project" value="UniProtKB-SubCell"/>
</dbReference>
<dbReference type="OrthoDB" id="378564at2759"/>
<evidence type="ECO:0000313" key="10">
    <source>
        <dbReference type="Proteomes" id="UP000751190"/>
    </source>
</evidence>
<evidence type="ECO:0000256" key="1">
    <source>
        <dbReference type="ARBA" id="ARBA00004141"/>
    </source>
</evidence>
<evidence type="ECO:0000256" key="8">
    <source>
        <dbReference type="SAM" id="SignalP"/>
    </source>
</evidence>
<keyword evidence="10" id="KW-1185">Reference proteome</keyword>
<dbReference type="PANTHER" id="PTHR21347">
    <property type="entry name" value="CLEFT LIP AND PALATE ASSOCIATED TRANSMEMBRANE PROTEIN-RELATED"/>
    <property type="match status" value="1"/>
</dbReference>
<keyword evidence="8" id="KW-0732">Signal</keyword>
<evidence type="ECO:0000256" key="6">
    <source>
        <dbReference type="SAM" id="MobiDB-lite"/>
    </source>
</evidence>
<proteinExistence type="inferred from homology"/>
<dbReference type="InterPro" id="IPR008429">
    <property type="entry name" value="CLPTM1"/>
</dbReference>
<evidence type="ECO:0000256" key="3">
    <source>
        <dbReference type="ARBA" id="ARBA00022692"/>
    </source>
</evidence>
<dbReference type="GO" id="GO:0012505">
    <property type="term" value="C:endomembrane system"/>
    <property type="evidence" value="ECO:0007669"/>
    <property type="project" value="TreeGrafter"/>
</dbReference>
<feature type="compositionally biased region" description="Basic residues" evidence="6">
    <location>
        <begin position="547"/>
        <end position="558"/>
    </location>
</feature>
<evidence type="ECO:0000256" key="7">
    <source>
        <dbReference type="SAM" id="Phobius"/>
    </source>
</evidence>
<dbReference type="PANTHER" id="PTHR21347:SF0">
    <property type="entry name" value="LIPID SCRAMBLASE CLPTM1L"/>
    <property type="match status" value="1"/>
</dbReference>
<comment type="subcellular location">
    <subcellularLocation>
        <location evidence="1">Membrane</location>
        <topology evidence="1">Multi-pass membrane protein</topology>
    </subcellularLocation>
</comment>